<dbReference type="CDD" id="cd00403">
    <property type="entry name" value="Ribosomal_L1"/>
    <property type="match status" value="1"/>
</dbReference>
<accession>A0A381ZMX6</accession>
<evidence type="ECO:0000256" key="3">
    <source>
        <dbReference type="ARBA" id="ARBA00022884"/>
    </source>
</evidence>
<dbReference type="Pfam" id="PF00687">
    <property type="entry name" value="Ribosomal_L1"/>
    <property type="match status" value="1"/>
</dbReference>
<keyword evidence="2" id="KW-0699">rRNA-binding</keyword>
<keyword evidence="4" id="KW-0689">Ribosomal protein</keyword>
<dbReference type="InterPro" id="IPR028364">
    <property type="entry name" value="Ribosomal_uL1/biogenesis"/>
</dbReference>
<dbReference type="InterPro" id="IPR005878">
    <property type="entry name" value="Ribosom_uL1_bac-type"/>
</dbReference>
<sequence>MKKSKNKKKLLESVDLTKIYEPLEAIKILKENSYVKFQETLEVAINLSIDTKKTDQNIRGMLNLPKGTGKNIRVAVMAKGDKVSEAKEAGAELVGDSDLIDKISSGKIDFDLLIATPDMMPSIGKIAKILGPKGLMPNPKLGTVTQDIKTAVTNAKAGQVKFKNDKAGIVQAGIGKLSFNEQDLIENLKAFYSSINKSKPDAVKASFIKKVTIASTMGVGLKVNVASLR</sequence>
<dbReference type="GO" id="GO:0003735">
    <property type="term" value="F:structural constituent of ribosome"/>
    <property type="evidence" value="ECO:0007669"/>
    <property type="project" value="InterPro"/>
</dbReference>
<evidence type="ECO:0000256" key="5">
    <source>
        <dbReference type="ARBA" id="ARBA00023274"/>
    </source>
</evidence>
<dbReference type="AlphaFoldDB" id="A0A381ZMX6"/>
<reference evidence="6" key="1">
    <citation type="submission" date="2018-05" db="EMBL/GenBank/DDBJ databases">
        <authorList>
            <person name="Lanie J.A."/>
            <person name="Ng W.-L."/>
            <person name="Kazmierczak K.M."/>
            <person name="Andrzejewski T.M."/>
            <person name="Davidsen T.M."/>
            <person name="Wayne K.J."/>
            <person name="Tettelin H."/>
            <person name="Glass J.I."/>
            <person name="Rusch D."/>
            <person name="Podicherti R."/>
            <person name="Tsui H.-C.T."/>
            <person name="Winkler M.E."/>
        </authorList>
    </citation>
    <scope>NUCLEOTIDE SEQUENCE</scope>
</reference>
<name>A0A381ZMX6_9ZZZZ</name>
<dbReference type="Gene3D" id="3.40.50.790">
    <property type="match status" value="1"/>
</dbReference>
<proteinExistence type="inferred from homology"/>
<gene>
    <name evidence="6" type="ORF">METZ01_LOCUS143066</name>
</gene>
<dbReference type="HAMAP" id="MF_01318_B">
    <property type="entry name" value="Ribosomal_uL1_B"/>
    <property type="match status" value="1"/>
</dbReference>
<organism evidence="6">
    <name type="scientific">marine metagenome</name>
    <dbReference type="NCBI Taxonomy" id="408172"/>
    <lineage>
        <taxon>unclassified sequences</taxon>
        <taxon>metagenomes</taxon>
        <taxon>ecological metagenomes</taxon>
    </lineage>
</organism>
<dbReference type="GO" id="GO:0015934">
    <property type="term" value="C:large ribosomal subunit"/>
    <property type="evidence" value="ECO:0007669"/>
    <property type="project" value="InterPro"/>
</dbReference>
<dbReference type="InterPro" id="IPR023673">
    <property type="entry name" value="Ribosomal_uL1_CS"/>
</dbReference>
<dbReference type="EMBL" id="UINC01021827">
    <property type="protein sequence ID" value="SVA90212.1"/>
    <property type="molecule type" value="Genomic_DNA"/>
</dbReference>
<dbReference type="PANTHER" id="PTHR36427:SF3">
    <property type="entry name" value="LARGE RIBOSOMAL SUBUNIT PROTEIN UL1M"/>
    <property type="match status" value="1"/>
</dbReference>
<dbReference type="PANTHER" id="PTHR36427">
    <property type="entry name" value="54S RIBOSOMAL PROTEIN L1, MITOCHONDRIAL"/>
    <property type="match status" value="1"/>
</dbReference>
<evidence type="ECO:0000313" key="6">
    <source>
        <dbReference type="EMBL" id="SVA90212.1"/>
    </source>
</evidence>
<dbReference type="InterPro" id="IPR002143">
    <property type="entry name" value="Ribosomal_uL1"/>
</dbReference>
<dbReference type="SUPFAM" id="SSF56808">
    <property type="entry name" value="Ribosomal protein L1"/>
    <property type="match status" value="1"/>
</dbReference>
<dbReference type="InterPro" id="IPR023674">
    <property type="entry name" value="Ribosomal_uL1-like"/>
</dbReference>
<comment type="similarity">
    <text evidence="1">Belongs to the universal ribosomal protein uL1 family.</text>
</comment>
<evidence type="ECO:0008006" key="7">
    <source>
        <dbReference type="Google" id="ProtNLM"/>
    </source>
</evidence>
<dbReference type="InterPro" id="IPR016095">
    <property type="entry name" value="Ribosomal_uL1_3-a/b-sand"/>
</dbReference>
<keyword evidence="5" id="KW-0687">Ribonucleoprotein</keyword>
<keyword evidence="3" id="KW-0694">RNA-binding</keyword>
<dbReference type="FunFam" id="3.40.50.790:FF:000001">
    <property type="entry name" value="50S ribosomal protein L1"/>
    <property type="match status" value="1"/>
</dbReference>
<dbReference type="PIRSF" id="PIRSF002155">
    <property type="entry name" value="Ribosomal_L1"/>
    <property type="match status" value="1"/>
</dbReference>
<protein>
    <recommendedName>
        <fullName evidence="7">50S ribosomal protein L1</fullName>
    </recommendedName>
</protein>
<dbReference type="GO" id="GO:0006412">
    <property type="term" value="P:translation"/>
    <property type="evidence" value="ECO:0007669"/>
    <property type="project" value="InterPro"/>
</dbReference>
<dbReference type="Gene3D" id="3.30.190.20">
    <property type="match status" value="1"/>
</dbReference>
<evidence type="ECO:0000256" key="2">
    <source>
        <dbReference type="ARBA" id="ARBA00022730"/>
    </source>
</evidence>
<dbReference type="GO" id="GO:0019843">
    <property type="term" value="F:rRNA binding"/>
    <property type="evidence" value="ECO:0007669"/>
    <property type="project" value="UniProtKB-KW"/>
</dbReference>
<dbReference type="PROSITE" id="PS01199">
    <property type="entry name" value="RIBOSOMAL_L1"/>
    <property type="match status" value="1"/>
</dbReference>
<dbReference type="NCBIfam" id="TIGR01169">
    <property type="entry name" value="rplA_bact"/>
    <property type="match status" value="1"/>
</dbReference>
<evidence type="ECO:0000256" key="1">
    <source>
        <dbReference type="ARBA" id="ARBA00010531"/>
    </source>
</evidence>
<evidence type="ECO:0000256" key="4">
    <source>
        <dbReference type="ARBA" id="ARBA00022980"/>
    </source>
</evidence>